<evidence type="ECO:0000256" key="5">
    <source>
        <dbReference type="ARBA" id="ARBA00023242"/>
    </source>
</evidence>
<evidence type="ECO:0000256" key="3">
    <source>
        <dbReference type="ARBA" id="ARBA00022552"/>
    </source>
</evidence>
<evidence type="ECO:0000313" key="9">
    <source>
        <dbReference type="Proteomes" id="UP001209570"/>
    </source>
</evidence>
<dbReference type="PIRSF" id="PIRSF023803">
    <property type="entry name" value="Ribonuclease_P_prd"/>
    <property type="match status" value="1"/>
</dbReference>
<dbReference type="AlphaFoldDB" id="A0AAD5LLD2"/>
<protein>
    <recommendedName>
        <fullName evidence="6 7">Ribonuclease P/MRP protein subunit POP5</fullName>
    </recommendedName>
</protein>
<comment type="function">
    <text evidence="7">Component of ribonuclease P, a protein complex that generates mature tRNA molecules by cleaving their 5'-ends.</text>
</comment>
<comment type="subcellular location">
    <subcellularLocation>
        <location evidence="1">Nucleus</location>
    </subcellularLocation>
</comment>
<keyword evidence="9" id="KW-1185">Reference proteome</keyword>
<dbReference type="InterPro" id="IPR038085">
    <property type="entry name" value="Rnp2-like_sf"/>
</dbReference>
<comment type="similarity">
    <text evidence="2 7">Belongs to the eukaryotic/archaeal RNase P protein component 2 family.</text>
</comment>
<dbReference type="InterPro" id="IPR002759">
    <property type="entry name" value="Pop5/Rpp14/Rnp2-like"/>
</dbReference>
<dbReference type="Pfam" id="PF01900">
    <property type="entry name" value="RNase_P_Rpp14"/>
    <property type="match status" value="1"/>
</dbReference>
<dbReference type="GO" id="GO:0030677">
    <property type="term" value="C:ribonuclease P complex"/>
    <property type="evidence" value="ECO:0007669"/>
    <property type="project" value="InterPro"/>
</dbReference>
<evidence type="ECO:0000256" key="1">
    <source>
        <dbReference type="ARBA" id="ARBA00004123"/>
    </source>
</evidence>
<dbReference type="PANTHER" id="PTHR48414">
    <property type="entry name" value="POP5 HOMOLOG, RIBONUCLEASE P_MRP SUBUNIT"/>
    <property type="match status" value="1"/>
</dbReference>
<accession>A0AAD5LLD2</accession>
<dbReference type="Proteomes" id="UP001209570">
    <property type="component" value="Unassembled WGS sequence"/>
</dbReference>
<dbReference type="GO" id="GO:0006364">
    <property type="term" value="P:rRNA processing"/>
    <property type="evidence" value="ECO:0007669"/>
    <property type="project" value="UniProtKB-KW"/>
</dbReference>
<proteinExistence type="inferred from homology"/>
<evidence type="ECO:0000256" key="4">
    <source>
        <dbReference type="ARBA" id="ARBA00022694"/>
    </source>
</evidence>
<sequence>MVRLKTRYLIVEANAPQHSRKAAPLQRDSIASLIKESIARSYGDYGVGMLQYAFQVIYASKDTNLIVIRCAREQCKLVETSLVFVTESQGQELRFRVVRVCGSSRVCREHMMNLTQERLKDRNLLAQDPMLLEQIGREIEAIDP</sequence>
<dbReference type="GO" id="GO:0005634">
    <property type="term" value="C:nucleus"/>
    <property type="evidence" value="ECO:0007669"/>
    <property type="project" value="UniProtKB-SubCell"/>
</dbReference>
<evidence type="ECO:0000256" key="6">
    <source>
        <dbReference type="ARBA" id="ARBA00044198"/>
    </source>
</evidence>
<organism evidence="8 9">
    <name type="scientific">Pythium insidiosum</name>
    <name type="common">Pythiosis disease agent</name>
    <dbReference type="NCBI Taxonomy" id="114742"/>
    <lineage>
        <taxon>Eukaryota</taxon>
        <taxon>Sar</taxon>
        <taxon>Stramenopiles</taxon>
        <taxon>Oomycota</taxon>
        <taxon>Peronosporomycetes</taxon>
        <taxon>Pythiales</taxon>
        <taxon>Pythiaceae</taxon>
        <taxon>Pythium</taxon>
    </lineage>
</organism>
<dbReference type="GO" id="GO:0033204">
    <property type="term" value="F:ribonuclease P RNA binding"/>
    <property type="evidence" value="ECO:0007669"/>
    <property type="project" value="InterPro"/>
</dbReference>
<evidence type="ECO:0000313" key="8">
    <source>
        <dbReference type="EMBL" id="KAJ0402710.1"/>
    </source>
</evidence>
<dbReference type="EMBL" id="JAKCXM010000096">
    <property type="protein sequence ID" value="KAJ0402710.1"/>
    <property type="molecule type" value="Genomic_DNA"/>
</dbReference>
<name>A0AAD5LLD2_PYTIN</name>
<comment type="caution">
    <text evidence="8">The sequence shown here is derived from an EMBL/GenBank/DDBJ whole genome shotgun (WGS) entry which is preliminary data.</text>
</comment>
<evidence type="ECO:0000256" key="7">
    <source>
        <dbReference type="PIRNR" id="PIRNR023803"/>
    </source>
</evidence>
<dbReference type="SUPFAM" id="SSF160350">
    <property type="entry name" value="Rnp2-like"/>
    <property type="match status" value="1"/>
</dbReference>
<keyword evidence="5" id="KW-0539">Nucleus</keyword>
<dbReference type="Gene3D" id="3.30.70.3250">
    <property type="entry name" value="Ribonuclease P, Pop5 subunit"/>
    <property type="match status" value="1"/>
</dbReference>
<dbReference type="GO" id="GO:0001682">
    <property type="term" value="P:tRNA 5'-leader removal"/>
    <property type="evidence" value="ECO:0007669"/>
    <property type="project" value="InterPro"/>
</dbReference>
<dbReference type="InterPro" id="IPR016819">
    <property type="entry name" value="RNase_P/MRP_POP5"/>
</dbReference>
<dbReference type="PANTHER" id="PTHR48414:SF1">
    <property type="entry name" value="POP5 HOMOLOG, RIBONUCLEASE P_MRP SUBUNIT"/>
    <property type="match status" value="1"/>
</dbReference>
<keyword evidence="4 7" id="KW-0819">tRNA processing</keyword>
<gene>
    <name evidence="8" type="ORF">P43SY_007852</name>
</gene>
<reference evidence="8" key="1">
    <citation type="submission" date="2021-12" db="EMBL/GenBank/DDBJ databases">
        <title>Prjna785345.</title>
        <authorList>
            <person name="Rujirawat T."/>
            <person name="Krajaejun T."/>
        </authorList>
    </citation>
    <scope>NUCLEOTIDE SEQUENCE</scope>
    <source>
        <strain evidence="8">Pi057C3</strain>
    </source>
</reference>
<keyword evidence="3" id="KW-0698">rRNA processing</keyword>
<evidence type="ECO:0000256" key="2">
    <source>
        <dbReference type="ARBA" id="ARBA00010800"/>
    </source>
</evidence>